<dbReference type="EMBL" id="VWPL01000013">
    <property type="protein sequence ID" value="KAA5601702.1"/>
    <property type="molecule type" value="Genomic_DNA"/>
</dbReference>
<dbReference type="AlphaFoldDB" id="A0A5M6I0J9"/>
<comment type="caution">
    <text evidence="1">The sequence shown here is derived from an EMBL/GenBank/DDBJ whole genome shotgun (WGS) entry which is preliminary data.</text>
</comment>
<protein>
    <submittedName>
        <fullName evidence="1">Uncharacterized protein</fullName>
    </submittedName>
</protein>
<proteinExistence type="predicted"/>
<gene>
    <name evidence="1" type="ORF">F1193_09295</name>
</gene>
<dbReference type="SUPFAM" id="SSF57997">
    <property type="entry name" value="Tropomyosin"/>
    <property type="match status" value="1"/>
</dbReference>
<dbReference type="RefSeq" id="WP_150097401.1">
    <property type="nucleotide sequence ID" value="NZ_VWPL01000013.1"/>
</dbReference>
<reference evidence="1 2" key="1">
    <citation type="submission" date="2019-09" db="EMBL/GenBank/DDBJ databases">
        <title>Draft Whole-Genome sequence of Blastochloris sulfoviridis DSM 729.</title>
        <authorList>
            <person name="Meyer T.E."/>
            <person name="Kyndt J.A."/>
        </authorList>
    </citation>
    <scope>NUCLEOTIDE SEQUENCE [LARGE SCALE GENOMIC DNA]</scope>
    <source>
        <strain evidence="1 2">DSM 729</strain>
    </source>
</reference>
<dbReference type="Proteomes" id="UP000323886">
    <property type="component" value="Unassembled WGS sequence"/>
</dbReference>
<dbReference type="OrthoDB" id="7282689at2"/>
<sequence>MSETDNLVLQHLRAIREQLDTLNQRQIETVQRIGALEVQVANLSVRIDRIDARLDRVEKRLGLIEA</sequence>
<evidence type="ECO:0000313" key="1">
    <source>
        <dbReference type="EMBL" id="KAA5601702.1"/>
    </source>
</evidence>
<organism evidence="1 2">
    <name type="scientific">Blastochloris sulfoviridis</name>
    <dbReference type="NCBI Taxonomy" id="50712"/>
    <lineage>
        <taxon>Bacteria</taxon>
        <taxon>Pseudomonadati</taxon>
        <taxon>Pseudomonadota</taxon>
        <taxon>Alphaproteobacteria</taxon>
        <taxon>Hyphomicrobiales</taxon>
        <taxon>Blastochloridaceae</taxon>
        <taxon>Blastochloris</taxon>
    </lineage>
</organism>
<dbReference type="Gene3D" id="1.20.5.170">
    <property type="match status" value="1"/>
</dbReference>
<name>A0A5M6I0J9_9HYPH</name>
<keyword evidence="2" id="KW-1185">Reference proteome</keyword>
<evidence type="ECO:0000313" key="2">
    <source>
        <dbReference type="Proteomes" id="UP000323886"/>
    </source>
</evidence>
<accession>A0A5M6I0J9</accession>